<protein>
    <recommendedName>
        <fullName evidence="3">Transposase</fullName>
    </recommendedName>
</protein>
<organism evidence="1 2">
    <name type="scientific">Streptomyces wadayamensis</name>
    <dbReference type="NCBI Taxonomy" id="141454"/>
    <lineage>
        <taxon>Bacteria</taxon>
        <taxon>Bacillati</taxon>
        <taxon>Actinomycetota</taxon>
        <taxon>Actinomycetes</taxon>
        <taxon>Kitasatosporales</taxon>
        <taxon>Streptomycetaceae</taxon>
        <taxon>Streptomyces</taxon>
    </lineage>
</organism>
<reference evidence="1 2" key="1">
    <citation type="submission" date="2014-03" db="EMBL/GenBank/DDBJ databases">
        <title>Genome Sequence of Streptomyces wadayamensis A23 strain, an endophytic actinobacteria from Citrus reticulata.</title>
        <authorList>
            <person name="de Oliveira L.G."/>
            <person name="Tormet G.D."/>
            <person name="Marcon J."/>
            <person name="Samborsky M."/>
            <person name="Araujo W.L."/>
            <person name="de Azevedo J.L."/>
        </authorList>
    </citation>
    <scope>NUCLEOTIDE SEQUENCE [LARGE SCALE GENOMIC DNA]</scope>
    <source>
        <strain evidence="1 2">A23</strain>
    </source>
</reference>
<name>A0ABR4S584_9ACTN</name>
<accession>A0ABR4S584</accession>
<evidence type="ECO:0000313" key="1">
    <source>
        <dbReference type="EMBL" id="KDR60370.1"/>
    </source>
</evidence>
<dbReference type="Proteomes" id="UP000027443">
    <property type="component" value="Unassembled WGS sequence"/>
</dbReference>
<dbReference type="EMBL" id="JHDU01000049">
    <property type="protein sequence ID" value="KDR60370.1"/>
    <property type="molecule type" value="Genomic_DNA"/>
</dbReference>
<keyword evidence="2" id="KW-1185">Reference proteome</keyword>
<evidence type="ECO:0008006" key="3">
    <source>
        <dbReference type="Google" id="ProtNLM"/>
    </source>
</evidence>
<gene>
    <name evidence="1" type="ORF">DC60_09695</name>
</gene>
<comment type="caution">
    <text evidence="1">The sequence shown here is derived from an EMBL/GenBank/DDBJ whole genome shotgun (WGS) entry which is preliminary data.</text>
</comment>
<evidence type="ECO:0000313" key="2">
    <source>
        <dbReference type="Proteomes" id="UP000027443"/>
    </source>
</evidence>
<sequence length="181" mass="20515">MLLRLRPPAISFEHLPSRATSGLQVTDAYRPSKVLKIRNLLVLLRAILRARLPIDLHRSPRRGDTVAGLRVLLGPFIRHISRCRRFVQRLDLRLLQTSRPAHLPHSMGPIKPFGRETTYETDEQRCPVDGHLAPGRALSLIAHVPLRTYTRTVWGLVHHSTGRDCQQFLQGGHSVPGRSVF</sequence>
<proteinExistence type="predicted"/>